<feature type="transmembrane region" description="Helical" evidence="1">
    <location>
        <begin position="97"/>
        <end position="118"/>
    </location>
</feature>
<dbReference type="Proteomes" id="UP001211065">
    <property type="component" value="Unassembled WGS sequence"/>
</dbReference>
<comment type="caution">
    <text evidence="2">The sequence shown here is derived from an EMBL/GenBank/DDBJ whole genome shotgun (WGS) entry which is preliminary data.</text>
</comment>
<sequence>MPFGLTSYVFNSADLSFVLGMALALTLLIVLKSMKNLKRNTLLVYLTFIAAITQGMNLITMQMSSSHRWTNTECWCCAALIIRATIFNDKFTKYLKVFSWILLFCLTFCNTYAQFIHYELISEPDLMECYNNGKHAKQMHQSGGDEQSKVDGVQRNYKNFMMNLIVSDFGFIWVQFLVFCATLENLFLIYITQNISVMLSGCGYVIIPKKHLILGGKTLNTKVEKKEPTEERFTPYQYDV</sequence>
<keyword evidence="1" id="KW-0472">Membrane</keyword>
<evidence type="ECO:0000313" key="3">
    <source>
        <dbReference type="Proteomes" id="UP001211065"/>
    </source>
</evidence>
<dbReference type="EMBL" id="JADGJW010000768">
    <property type="protein sequence ID" value="KAJ3212664.1"/>
    <property type="molecule type" value="Genomic_DNA"/>
</dbReference>
<dbReference type="AlphaFoldDB" id="A0AAD5TWK5"/>
<keyword evidence="1" id="KW-1133">Transmembrane helix</keyword>
<keyword evidence="1" id="KW-0812">Transmembrane</keyword>
<reference evidence="2" key="1">
    <citation type="submission" date="2020-05" db="EMBL/GenBank/DDBJ databases">
        <title>Phylogenomic resolution of chytrid fungi.</title>
        <authorList>
            <person name="Stajich J.E."/>
            <person name="Amses K."/>
            <person name="Simmons R."/>
            <person name="Seto K."/>
            <person name="Myers J."/>
            <person name="Bonds A."/>
            <person name="Quandt C.A."/>
            <person name="Barry K."/>
            <person name="Liu P."/>
            <person name="Grigoriev I."/>
            <person name="Longcore J.E."/>
            <person name="James T.Y."/>
        </authorList>
    </citation>
    <scope>NUCLEOTIDE SEQUENCE</scope>
    <source>
        <strain evidence="2">JEL0476</strain>
    </source>
</reference>
<feature type="transmembrane region" description="Helical" evidence="1">
    <location>
        <begin position="12"/>
        <end position="31"/>
    </location>
</feature>
<feature type="transmembrane region" description="Helical" evidence="1">
    <location>
        <begin position="160"/>
        <end position="181"/>
    </location>
</feature>
<organism evidence="2 3">
    <name type="scientific">Clydaea vesicula</name>
    <dbReference type="NCBI Taxonomy" id="447962"/>
    <lineage>
        <taxon>Eukaryota</taxon>
        <taxon>Fungi</taxon>
        <taxon>Fungi incertae sedis</taxon>
        <taxon>Chytridiomycota</taxon>
        <taxon>Chytridiomycota incertae sedis</taxon>
        <taxon>Chytridiomycetes</taxon>
        <taxon>Lobulomycetales</taxon>
        <taxon>Lobulomycetaceae</taxon>
        <taxon>Clydaea</taxon>
    </lineage>
</organism>
<evidence type="ECO:0000256" key="1">
    <source>
        <dbReference type="SAM" id="Phobius"/>
    </source>
</evidence>
<evidence type="ECO:0000313" key="2">
    <source>
        <dbReference type="EMBL" id="KAJ3212664.1"/>
    </source>
</evidence>
<proteinExistence type="predicted"/>
<protein>
    <submittedName>
        <fullName evidence="2">Uncharacterized protein</fullName>
    </submittedName>
</protein>
<name>A0AAD5TWK5_9FUNG</name>
<gene>
    <name evidence="2" type="ORF">HK099_007682</name>
</gene>
<feature type="transmembrane region" description="Helical" evidence="1">
    <location>
        <begin position="43"/>
        <end position="63"/>
    </location>
</feature>
<keyword evidence="3" id="KW-1185">Reference proteome</keyword>
<accession>A0AAD5TWK5</accession>